<proteinExistence type="predicted"/>
<dbReference type="GO" id="GO:0007154">
    <property type="term" value="P:cell communication"/>
    <property type="evidence" value="ECO:0007669"/>
    <property type="project" value="InterPro"/>
</dbReference>
<organism evidence="11">
    <name type="scientific">Cacopsylla melanoneura</name>
    <dbReference type="NCBI Taxonomy" id="428564"/>
    <lineage>
        <taxon>Eukaryota</taxon>
        <taxon>Metazoa</taxon>
        <taxon>Ecdysozoa</taxon>
        <taxon>Arthropoda</taxon>
        <taxon>Hexapoda</taxon>
        <taxon>Insecta</taxon>
        <taxon>Pterygota</taxon>
        <taxon>Neoptera</taxon>
        <taxon>Paraneoptera</taxon>
        <taxon>Hemiptera</taxon>
        <taxon>Sternorrhyncha</taxon>
        <taxon>Psylloidea</taxon>
        <taxon>Psyllidae</taxon>
        <taxon>Psyllinae</taxon>
        <taxon>Cacopsylla</taxon>
    </lineage>
</organism>
<dbReference type="PROSITE" id="PS50853">
    <property type="entry name" value="FN3"/>
    <property type="match status" value="3"/>
</dbReference>
<feature type="disulfide bond" evidence="5">
    <location>
        <begin position="437"/>
        <end position="446"/>
    </location>
</feature>
<feature type="domain" description="Fibronectin type-III" evidence="9">
    <location>
        <begin position="852"/>
        <end position="947"/>
    </location>
</feature>
<keyword evidence="4 5" id="KW-1015">Disulfide bond</keyword>
<dbReference type="Pfam" id="PF00041">
    <property type="entry name" value="fn3"/>
    <property type="match status" value="3"/>
</dbReference>
<feature type="domain" description="Fibronectin type-III" evidence="9">
    <location>
        <begin position="650"/>
        <end position="746"/>
    </location>
</feature>
<name>A0A8D8XG66_9HEMI</name>
<dbReference type="SMART" id="SM00060">
    <property type="entry name" value="FN3"/>
    <property type="match status" value="5"/>
</dbReference>
<dbReference type="PROSITE" id="PS00022">
    <property type="entry name" value="EGF_1"/>
    <property type="match status" value="2"/>
</dbReference>
<keyword evidence="2 5" id="KW-0245">EGF-like domain</keyword>
<evidence type="ECO:0000256" key="2">
    <source>
        <dbReference type="ARBA" id="ARBA00022536"/>
    </source>
</evidence>
<feature type="chain" id="PRO_5034328795" evidence="7">
    <location>
        <begin position="18"/>
        <end position="1296"/>
    </location>
</feature>
<keyword evidence="3" id="KW-0677">Repeat</keyword>
<dbReference type="PANTHER" id="PTHR46708">
    <property type="entry name" value="TENASCIN"/>
    <property type="match status" value="1"/>
</dbReference>
<evidence type="ECO:0000256" key="1">
    <source>
        <dbReference type="ARBA" id="ARBA00022473"/>
    </source>
</evidence>
<evidence type="ECO:0000259" key="10">
    <source>
        <dbReference type="PROSITE" id="PS51051"/>
    </source>
</evidence>
<dbReference type="InterPro" id="IPR003961">
    <property type="entry name" value="FN3_dom"/>
</dbReference>
<dbReference type="InterPro" id="IPR002049">
    <property type="entry name" value="LE_dom"/>
</dbReference>
<dbReference type="GO" id="GO:0048513">
    <property type="term" value="P:animal organ development"/>
    <property type="evidence" value="ECO:0007669"/>
    <property type="project" value="UniProtKB-ARBA"/>
</dbReference>
<dbReference type="CDD" id="cd00055">
    <property type="entry name" value="EGF_Lam"/>
    <property type="match status" value="1"/>
</dbReference>
<dbReference type="CDD" id="cd00054">
    <property type="entry name" value="EGF_CA"/>
    <property type="match status" value="1"/>
</dbReference>
<protein>
    <submittedName>
        <fullName evidence="11">Angiopoietin-1 receptor</fullName>
    </submittedName>
</protein>
<dbReference type="InterPro" id="IPR000742">
    <property type="entry name" value="EGF"/>
</dbReference>
<evidence type="ECO:0000313" key="11">
    <source>
        <dbReference type="EMBL" id="CAG6695998.1"/>
    </source>
</evidence>
<dbReference type="InterPro" id="IPR050991">
    <property type="entry name" value="ECM_Regulatory_Proteins"/>
</dbReference>
<dbReference type="SMART" id="SM00181">
    <property type="entry name" value="EGF"/>
    <property type="match status" value="2"/>
</dbReference>
<dbReference type="GO" id="GO:0048731">
    <property type="term" value="P:system development"/>
    <property type="evidence" value="ECO:0007669"/>
    <property type="project" value="UniProtKB-ARBA"/>
</dbReference>
<dbReference type="Gene3D" id="2.170.300.10">
    <property type="entry name" value="Tie2 ligand-binding domain superfamily"/>
    <property type="match status" value="1"/>
</dbReference>
<feature type="domain" description="DSL" evidence="10">
    <location>
        <begin position="448"/>
        <end position="493"/>
    </location>
</feature>
<comment type="caution">
    <text evidence="5">Lacks conserved residue(s) required for the propagation of feature annotation.</text>
</comment>
<evidence type="ECO:0000256" key="4">
    <source>
        <dbReference type="ARBA" id="ARBA00023157"/>
    </source>
</evidence>
<feature type="signal peptide" evidence="7">
    <location>
        <begin position="1"/>
        <end position="17"/>
    </location>
</feature>
<evidence type="ECO:0000259" key="8">
    <source>
        <dbReference type="PROSITE" id="PS50026"/>
    </source>
</evidence>
<feature type="domain" description="Fibronectin type-III" evidence="9">
    <location>
        <begin position="1049"/>
        <end position="1156"/>
    </location>
</feature>
<dbReference type="CDD" id="cd00063">
    <property type="entry name" value="FN3"/>
    <property type="match status" value="4"/>
</dbReference>
<accession>A0A8D8XG66</accession>
<dbReference type="SUPFAM" id="SSF49265">
    <property type="entry name" value="Fibronectin type III"/>
    <property type="match status" value="3"/>
</dbReference>
<dbReference type="PROSITE" id="PS50026">
    <property type="entry name" value="EGF_3"/>
    <property type="match status" value="1"/>
</dbReference>
<feature type="disulfide bond" evidence="6">
    <location>
        <begin position="484"/>
        <end position="493"/>
    </location>
</feature>
<keyword evidence="7" id="KW-0732">Signal</keyword>
<reference evidence="11" key="1">
    <citation type="submission" date="2021-05" db="EMBL/GenBank/DDBJ databases">
        <authorList>
            <person name="Alioto T."/>
            <person name="Alioto T."/>
            <person name="Gomez Garrido J."/>
        </authorList>
    </citation>
    <scope>NUCLEOTIDE SEQUENCE</scope>
</reference>
<dbReference type="EMBL" id="HBUF01326584">
    <property type="protein sequence ID" value="CAG6695998.1"/>
    <property type="molecule type" value="Transcribed_RNA"/>
</dbReference>
<dbReference type="PANTHER" id="PTHR46708:SF2">
    <property type="entry name" value="FIBRONECTIN TYPE-III DOMAIN-CONTAINING PROTEIN"/>
    <property type="match status" value="1"/>
</dbReference>
<dbReference type="Gene3D" id="2.60.40.10">
    <property type="entry name" value="Immunoglobulins"/>
    <property type="match status" value="3"/>
</dbReference>
<dbReference type="InterPro" id="IPR001774">
    <property type="entry name" value="DSL"/>
</dbReference>
<feature type="disulfide bond" evidence="6">
    <location>
        <begin position="450"/>
        <end position="459"/>
    </location>
</feature>
<dbReference type="InterPro" id="IPR036116">
    <property type="entry name" value="FN3_sf"/>
</dbReference>
<evidence type="ECO:0000256" key="6">
    <source>
        <dbReference type="PROSITE-ProRule" id="PRU00377"/>
    </source>
</evidence>
<sequence length="1296" mass="147346">MYRFLFGLFLYFGFILGINLIEGGNEITTVYKFRTIKSDTEDVKYLNTCRVEVHVEDNPLQLPLFNINGNSSLPESTIPPLYTEQGTSTWTLVMKNGTTRALPAIRLTKTNFSQAFNTDLSFNNQIMKLYEDNIVAQKSVTNDGYLFENLEKNGRTILEVKFQDLTPIRVYFHWRCSYSDYNGINGTSITFMHANRRIEVCYFNKTWPIWTLSHCSFSPQNYAADNNGRCHVEIDLTNNITIVDQVSLVRYEAPIQAKQGSKGYSIQHVYAYESSTGNEVSYTLKQRNEITLISPWADIKHHQTLFILHSRQTGSNLSVLVEDAKAGTPIQLPYEEITRVNKTDDGSEVVLTKVNVTFPLNWVGQKRIKIKGSLSILNVWEGRPVDLYRIQEPQPCLKSNTSDIYNTKPLRVKSQVETQVSHCFNGGRLENNSTCICPPGFVGNACEIPCGRNLFGTSCMKHCSESPNKCKGMVLCTPEYGCSCAPGYQGNYCSEQCQPGFYGADCKQQCGDCRDGCDIYTGTCHGGCHTNYLTRPQCKHGHSYLLSSGQVLNSSFDQIKLQINFTRNNMFKSNDNTMFYMMQYREDSDSTWINGTYELFDEGIRNITLEGLKPGRIYQIRTLLIDEAFETHDPLLTKPTEGHTKCIVLYKGNLETSNITNTSVTVAWNEGNDLEPTECPRMGYILEIAEIENVYADKERILLNEENSYTVDNLNPGRTYQINLKKSTVDGESVPIFGTKVTTTDILDLSKNIVGVTLLRTKSSIDIKWFPSPTYKTFFIKYKLKRHLACRNREETVFPLQLITTSQTSYSLEFNDLEANSHYELFVTADINQNMNPNNKSFITLSRVPTAIPTLLDDKLKISNESAQLHWTDASVSCQHMNGIFKSYRIELYKKQNLYGHVYITSDNHLTITGLTPDTKYDVRIRFVNQVGPSSLYLEHSFQTKQTSVFFIQDLTAYKTGPDLIGLRWKCVYNNLTNSGINIHLQTVIWNKTITLSDDFGAFHCKAWPGFMCFDVTELMSNTKYTIKMETFPEGSESKTIQAVTKENAPSPVSDIQADCTNTSMTVSWRIPNLLNGILRNFVIELEHLSSYDEAMCCQNLLVVNYTVSTTEQEIYSYTMPNIKPASSYQISIRAFTKILGSITSEIIDTPPLPIPFRMKPEFKLDNVNIQFNEENQNTSDSGNSELISETLVIVQDLNGDANVNTGSNKFTTDMSRVLASNTWWLTHVCAANDDKCTVNLNVNEYQNSTVVPYYGQVVRKPLDRNHRYRIVVAQVNKYLSARSYTMKKSEYFTFE</sequence>
<dbReference type="GO" id="GO:0016020">
    <property type="term" value="C:membrane"/>
    <property type="evidence" value="ECO:0007669"/>
    <property type="project" value="InterPro"/>
</dbReference>
<dbReference type="InterPro" id="IPR013783">
    <property type="entry name" value="Ig-like_fold"/>
</dbReference>
<evidence type="ECO:0000259" key="9">
    <source>
        <dbReference type="PROSITE" id="PS50853"/>
    </source>
</evidence>
<keyword evidence="11" id="KW-0675">Receptor</keyword>
<dbReference type="PROSITE" id="PS51051">
    <property type="entry name" value="DSL"/>
    <property type="match status" value="1"/>
</dbReference>
<keyword evidence="1" id="KW-0217">Developmental protein</keyword>
<dbReference type="SUPFAM" id="SSF57184">
    <property type="entry name" value="Growth factor receptor domain"/>
    <property type="match status" value="1"/>
</dbReference>
<feature type="domain" description="EGF-like" evidence="8">
    <location>
        <begin position="414"/>
        <end position="447"/>
    </location>
</feature>
<evidence type="ECO:0000256" key="7">
    <source>
        <dbReference type="SAM" id="SignalP"/>
    </source>
</evidence>
<evidence type="ECO:0000256" key="3">
    <source>
        <dbReference type="ARBA" id="ARBA00022737"/>
    </source>
</evidence>
<dbReference type="InterPro" id="IPR009030">
    <property type="entry name" value="Growth_fac_rcpt_cys_sf"/>
</dbReference>
<evidence type="ECO:0000256" key="5">
    <source>
        <dbReference type="PROSITE-ProRule" id="PRU00076"/>
    </source>
</evidence>